<dbReference type="PANTHER" id="PTHR30168">
    <property type="entry name" value="PUTATIVE MEMBRANE PROTEIN YPFJ"/>
    <property type="match status" value="1"/>
</dbReference>
<dbReference type="InterPro" id="IPR007343">
    <property type="entry name" value="Uncharacterised_pept_Zn_put"/>
</dbReference>
<keyword evidence="2 5" id="KW-0812">Transmembrane</keyword>
<dbReference type="PANTHER" id="PTHR30168:SF0">
    <property type="entry name" value="INNER MEMBRANE PROTEIN"/>
    <property type="match status" value="1"/>
</dbReference>
<organism evidence="6 7">
    <name type="scientific">Mucilaginibacter antarcticus</name>
    <dbReference type="NCBI Taxonomy" id="1855725"/>
    <lineage>
        <taxon>Bacteria</taxon>
        <taxon>Pseudomonadati</taxon>
        <taxon>Bacteroidota</taxon>
        <taxon>Sphingobacteriia</taxon>
        <taxon>Sphingobacteriales</taxon>
        <taxon>Sphingobacteriaceae</taxon>
        <taxon>Mucilaginibacter</taxon>
    </lineage>
</organism>
<dbReference type="Pfam" id="PF04228">
    <property type="entry name" value="Zn_peptidase"/>
    <property type="match status" value="1"/>
</dbReference>
<proteinExistence type="predicted"/>
<keyword evidence="7" id="KW-1185">Reference proteome</keyword>
<reference evidence="7" key="1">
    <citation type="journal article" date="2019" name="Int. J. Syst. Evol. Microbiol.">
        <title>The Global Catalogue of Microorganisms (GCM) 10K type strain sequencing project: providing services to taxonomists for standard genome sequencing and annotation.</title>
        <authorList>
            <consortium name="The Broad Institute Genomics Platform"/>
            <consortium name="The Broad Institute Genome Sequencing Center for Infectious Disease"/>
            <person name="Wu L."/>
            <person name="Ma J."/>
        </authorList>
    </citation>
    <scope>NUCLEOTIDE SEQUENCE [LARGE SCALE GENOMIC DNA]</scope>
    <source>
        <strain evidence="7">KCTC 52232</strain>
    </source>
</reference>
<evidence type="ECO:0000256" key="2">
    <source>
        <dbReference type="ARBA" id="ARBA00022692"/>
    </source>
</evidence>
<comment type="subcellular location">
    <subcellularLocation>
        <location evidence="1">Membrane</location>
        <topology evidence="1">Single-pass membrane protein</topology>
    </subcellularLocation>
</comment>
<keyword evidence="4 5" id="KW-0472">Membrane</keyword>
<keyword evidence="3 5" id="KW-1133">Transmembrane helix</keyword>
<feature type="transmembrane region" description="Helical" evidence="5">
    <location>
        <begin position="20"/>
        <end position="41"/>
    </location>
</feature>
<evidence type="ECO:0000256" key="3">
    <source>
        <dbReference type="ARBA" id="ARBA00022989"/>
    </source>
</evidence>
<protein>
    <submittedName>
        <fullName evidence="6">Neutral zinc metallopeptidase</fullName>
    </submittedName>
</protein>
<dbReference type="EMBL" id="JBHUON010000017">
    <property type="protein sequence ID" value="MFD2865822.1"/>
    <property type="molecule type" value="Genomic_DNA"/>
</dbReference>
<accession>A0ABW5XRN3</accession>
<dbReference type="RefSeq" id="WP_377128854.1">
    <property type="nucleotide sequence ID" value="NZ_JBHUON010000017.1"/>
</dbReference>
<name>A0ABW5XRN3_9SPHI</name>
<evidence type="ECO:0000313" key="7">
    <source>
        <dbReference type="Proteomes" id="UP001597601"/>
    </source>
</evidence>
<evidence type="ECO:0000256" key="1">
    <source>
        <dbReference type="ARBA" id="ARBA00004167"/>
    </source>
</evidence>
<evidence type="ECO:0000313" key="6">
    <source>
        <dbReference type="EMBL" id="MFD2865822.1"/>
    </source>
</evidence>
<evidence type="ECO:0000256" key="5">
    <source>
        <dbReference type="SAM" id="Phobius"/>
    </source>
</evidence>
<evidence type="ECO:0000256" key="4">
    <source>
        <dbReference type="ARBA" id="ARBA00023136"/>
    </source>
</evidence>
<comment type="caution">
    <text evidence="6">The sequence shown here is derived from an EMBL/GenBank/DDBJ whole genome shotgun (WGS) entry which is preliminary data.</text>
</comment>
<dbReference type="Proteomes" id="UP001597601">
    <property type="component" value="Unassembled WGS sequence"/>
</dbReference>
<sequence length="289" mass="31209">MKWFGGNQSNDVEEGSSSGGGRGLAFGGGIIGLIGAVIYMFTGFNPAQLLDGGGNKSEQINTVPGGGTDSREKQFARVIFEGTTVVWDSLYTARGETYQHPVLHFYTDAVEAGGCGYAESATGPFYCPADSKVYLDLSFFDELANKFGAPGEAASAYVIAHEVGHHIQNLMGTSEKMQQARGSMSETEYNKLSVKLELQADFYAGIWAHYTNKNNHNNIVFEPGDVEAALNAANQIGDDRLQEKYQGRVAPDSFTHGSSAQRMRWFKKGFETGDLSQGDTFNDASTASN</sequence>
<gene>
    <name evidence="6" type="ORF">ACFSYC_14070</name>
</gene>